<accession>A0A371XC74</accession>
<gene>
    <name evidence="2" type="ORF">DY251_15365</name>
</gene>
<dbReference type="AlphaFoldDB" id="A0A371XC74"/>
<evidence type="ECO:0000313" key="2">
    <source>
        <dbReference type="EMBL" id="RFC66624.1"/>
    </source>
</evidence>
<organism evidence="2 3">
    <name type="scientific">Mesorhizobium denitrificans</name>
    <dbReference type="NCBI Taxonomy" id="2294114"/>
    <lineage>
        <taxon>Bacteria</taxon>
        <taxon>Pseudomonadati</taxon>
        <taxon>Pseudomonadota</taxon>
        <taxon>Alphaproteobacteria</taxon>
        <taxon>Hyphomicrobiales</taxon>
        <taxon>Phyllobacteriaceae</taxon>
        <taxon>Mesorhizobium</taxon>
    </lineage>
</organism>
<feature type="domain" description="HTH cro/C1-type" evidence="1">
    <location>
        <begin position="13"/>
        <end position="67"/>
    </location>
</feature>
<dbReference type="Gene3D" id="1.10.260.40">
    <property type="entry name" value="lambda repressor-like DNA-binding domains"/>
    <property type="match status" value="1"/>
</dbReference>
<dbReference type="GO" id="GO:0003677">
    <property type="term" value="F:DNA binding"/>
    <property type="evidence" value="ECO:0007669"/>
    <property type="project" value="InterPro"/>
</dbReference>
<sequence length="76" mass="8694">MLRELRRTIGQNIHTARLKHKMPLKKLARVSGDPEEKLDQYELGKSEISLHELVRIACAIDANPLSLMESFSKQPL</sequence>
<dbReference type="CDD" id="cd00093">
    <property type="entry name" value="HTH_XRE"/>
    <property type="match status" value="1"/>
</dbReference>
<proteinExistence type="predicted"/>
<name>A0A371XC74_9HYPH</name>
<dbReference type="Proteomes" id="UP000262379">
    <property type="component" value="Unassembled WGS sequence"/>
</dbReference>
<keyword evidence="3" id="KW-1185">Reference proteome</keyword>
<reference evidence="3" key="1">
    <citation type="submission" date="2018-08" db="EMBL/GenBank/DDBJ databases">
        <authorList>
            <person name="Im W.T."/>
        </authorList>
    </citation>
    <scope>NUCLEOTIDE SEQUENCE [LARGE SCALE GENOMIC DNA]</scope>
    <source>
        <strain evidence="3">LA-28</strain>
    </source>
</reference>
<dbReference type="InterPro" id="IPR001387">
    <property type="entry name" value="Cro/C1-type_HTH"/>
</dbReference>
<dbReference type="EMBL" id="QURN01000012">
    <property type="protein sequence ID" value="RFC66624.1"/>
    <property type="molecule type" value="Genomic_DNA"/>
</dbReference>
<dbReference type="PROSITE" id="PS50943">
    <property type="entry name" value="HTH_CROC1"/>
    <property type="match status" value="1"/>
</dbReference>
<evidence type="ECO:0000259" key="1">
    <source>
        <dbReference type="PROSITE" id="PS50943"/>
    </source>
</evidence>
<evidence type="ECO:0000313" key="3">
    <source>
        <dbReference type="Proteomes" id="UP000262379"/>
    </source>
</evidence>
<dbReference type="SUPFAM" id="SSF47413">
    <property type="entry name" value="lambda repressor-like DNA-binding domains"/>
    <property type="match status" value="1"/>
</dbReference>
<dbReference type="InterPro" id="IPR010982">
    <property type="entry name" value="Lambda_DNA-bd_dom_sf"/>
</dbReference>
<comment type="caution">
    <text evidence="2">The sequence shown here is derived from an EMBL/GenBank/DDBJ whole genome shotgun (WGS) entry which is preliminary data.</text>
</comment>
<protein>
    <submittedName>
        <fullName evidence="2">XRE family transcriptional regulator</fullName>
    </submittedName>
</protein>